<evidence type="ECO:0008006" key="3">
    <source>
        <dbReference type="Google" id="ProtNLM"/>
    </source>
</evidence>
<protein>
    <recommendedName>
        <fullName evidence="3">Heterokaryon incompatibility domain-containing protein</fullName>
    </recommendedName>
</protein>
<accession>C7YT19</accession>
<dbReference type="VEuPathDB" id="FungiDB:NECHADRAFT_80920"/>
<dbReference type="OMA" id="AGHINIQ"/>
<dbReference type="HOGENOM" id="CLU_1103043_0_0_1"/>
<gene>
    <name evidence="1" type="ORF">NECHADRAFT_80920</name>
</gene>
<dbReference type="InterPro" id="IPR052895">
    <property type="entry name" value="HetReg/Transcr_Mod"/>
</dbReference>
<reference evidence="1 2" key="1">
    <citation type="journal article" date="2009" name="PLoS Genet.">
        <title>The genome of Nectria haematococca: contribution of supernumerary chromosomes to gene expansion.</title>
        <authorList>
            <person name="Coleman J.J."/>
            <person name="Rounsley S.D."/>
            <person name="Rodriguez-Carres M."/>
            <person name="Kuo A."/>
            <person name="Wasmann C.C."/>
            <person name="Grimwood J."/>
            <person name="Schmutz J."/>
            <person name="Taga M."/>
            <person name="White G.J."/>
            <person name="Zhou S."/>
            <person name="Schwartz D.C."/>
            <person name="Freitag M."/>
            <person name="Ma L.J."/>
            <person name="Danchin E.G."/>
            <person name="Henrissat B."/>
            <person name="Coutinho P.M."/>
            <person name="Nelson D.R."/>
            <person name="Straney D."/>
            <person name="Napoli C.A."/>
            <person name="Barker B.M."/>
            <person name="Gribskov M."/>
            <person name="Rep M."/>
            <person name="Kroken S."/>
            <person name="Molnar I."/>
            <person name="Rensing C."/>
            <person name="Kennell J.C."/>
            <person name="Zamora J."/>
            <person name="Farman M.L."/>
            <person name="Selker E.U."/>
            <person name="Salamov A."/>
            <person name="Shapiro H."/>
            <person name="Pangilinan J."/>
            <person name="Lindquist E."/>
            <person name="Lamers C."/>
            <person name="Grigoriev I.V."/>
            <person name="Geiser D.M."/>
            <person name="Covert S.F."/>
            <person name="Temporini E."/>
            <person name="Vanetten H.D."/>
        </authorList>
    </citation>
    <scope>NUCLEOTIDE SEQUENCE [LARGE SCALE GENOMIC DNA]</scope>
    <source>
        <strain evidence="2">ATCC MYA-4622 / CBS 123669 / FGSC 9596 / NRRL 45880 / 77-13-4</strain>
    </source>
</reference>
<dbReference type="OrthoDB" id="2157530at2759"/>
<dbReference type="KEGG" id="nhe:NECHADRAFT_80920"/>
<dbReference type="AlphaFoldDB" id="C7YT19"/>
<dbReference type="InParanoid" id="C7YT19"/>
<dbReference type="RefSeq" id="XP_003051048.1">
    <property type="nucleotide sequence ID" value="XM_003051002.1"/>
</dbReference>
<dbReference type="eggNOG" id="ENOG502RU99">
    <property type="taxonomic scope" value="Eukaryota"/>
</dbReference>
<evidence type="ECO:0000313" key="1">
    <source>
        <dbReference type="EMBL" id="EEU45335.1"/>
    </source>
</evidence>
<dbReference type="GeneID" id="9668458"/>
<evidence type="ECO:0000313" key="2">
    <source>
        <dbReference type="Proteomes" id="UP000005206"/>
    </source>
</evidence>
<dbReference type="PANTHER" id="PTHR24148:SF64">
    <property type="entry name" value="HETEROKARYON INCOMPATIBILITY DOMAIN-CONTAINING PROTEIN"/>
    <property type="match status" value="1"/>
</dbReference>
<organism evidence="1 2">
    <name type="scientific">Fusarium vanettenii (strain ATCC MYA-4622 / CBS 123669 / FGSC 9596 / NRRL 45880 / 77-13-4)</name>
    <name type="common">Fusarium solani subsp. pisi</name>
    <dbReference type="NCBI Taxonomy" id="660122"/>
    <lineage>
        <taxon>Eukaryota</taxon>
        <taxon>Fungi</taxon>
        <taxon>Dikarya</taxon>
        <taxon>Ascomycota</taxon>
        <taxon>Pezizomycotina</taxon>
        <taxon>Sordariomycetes</taxon>
        <taxon>Hypocreomycetidae</taxon>
        <taxon>Hypocreales</taxon>
        <taxon>Nectriaceae</taxon>
        <taxon>Fusarium</taxon>
        <taxon>Fusarium solani species complex</taxon>
        <taxon>Fusarium vanettenii</taxon>
    </lineage>
</organism>
<dbReference type="Proteomes" id="UP000005206">
    <property type="component" value="Chromosome 5"/>
</dbReference>
<keyword evidence="2" id="KW-1185">Reference proteome</keyword>
<proteinExistence type="predicted"/>
<dbReference type="PANTHER" id="PTHR24148">
    <property type="entry name" value="ANKYRIN REPEAT DOMAIN-CONTAINING PROTEIN 39 HOMOLOG-RELATED"/>
    <property type="match status" value="1"/>
</dbReference>
<sequence length="252" mass="28659">MVYAWLGEETKPSRAKMISTPAVDGWASFLMASFKCLKQGISGHKKKMIQPSRAGTEIISFLTGNRPFDDKSPWNLMTTDEIALGLKDILQRPYFSRIWVVQEAALGQAVKMQVGETAFEWGGNEGTRRFLTRIKLLEISPAWQKNKKLKSIDMRPLRELLEQTVAYMDKLAGVSPHATFLDIVHQMRHRQSTDPHDKIYGLLGLALPVEIAGFVPNYTESWEVTYERFYNHALSTVLQGPDKEWQVDQGSE</sequence>
<name>C7YT19_FUSV7</name>
<dbReference type="EMBL" id="GG698899">
    <property type="protein sequence ID" value="EEU45335.1"/>
    <property type="molecule type" value="Genomic_DNA"/>
</dbReference>